<feature type="compositionally biased region" description="Basic residues" evidence="2">
    <location>
        <begin position="594"/>
        <end position="606"/>
    </location>
</feature>
<proteinExistence type="predicted"/>
<reference evidence="3 4" key="1">
    <citation type="journal article" date="2010" name="Science">
        <title>Genomic analysis of organismal complexity in the multicellular green alga Volvox carteri.</title>
        <authorList>
            <person name="Prochnik S.E."/>
            <person name="Umen J."/>
            <person name="Nedelcu A.M."/>
            <person name="Hallmann A."/>
            <person name="Miller S.M."/>
            <person name="Nishii I."/>
            <person name="Ferris P."/>
            <person name="Kuo A."/>
            <person name="Mitros T."/>
            <person name="Fritz-Laylin L.K."/>
            <person name="Hellsten U."/>
            <person name="Chapman J."/>
            <person name="Simakov O."/>
            <person name="Rensing S.A."/>
            <person name="Terry A."/>
            <person name="Pangilinan J."/>
            <person name="Kapitonov V."/>
            <person name="Jurka J."/>
            <person name="Salamov A."/>
            <person name="Shapiro H."/>
            <person name="Schmutz J."/>
            <person name="Grimwood J."/>
            <person name="Lindquist E."/>
            <person name="Lucas S."/>
            <person name="Grigoriev I.V."/>
            <person name="Schmitt R."/>
            <person name="Kirk D."/>
            <person name="Rokhsar D.S."/>
        </authorList>
    </citation>
    <scope>NUCLEOTIDE SEQUENCE [LARGE SCALE GENOMIC DNA]</scope>
    <source>
        <strain evidence="4">f. Nagariensis / Eve</strain>
    </source>
</reference>
<feature type="compositionally biased region" description="Gly residues" evidence="2">
    <location>
        <begin position="608"/>
        <end position="617"/>
    </location>
</feature>
<evidence type="ECO:0000256" key="2">
    <source>
        <dbReference type="SAM" id="MobiDB-lite"/>
    </source>
</evidence>
<feature type="region of interest" description="Disordered" evidence="2">
    <location>
        <begin position="35"/>
        <end position="87"/>
    </location>
</feature>
<evidence type="ECO:0000313" key="3">
    <source>
        <dbReference type="EMBL" id="EFJ48400.1"/>
    </source>
</evidence>
<dbReference type="KEGG" id="vcn:VOLCADRAFT_91047"/>
<comment type="subcellular location">
    <subcellularLocation>
        <location evidence="1">Cytoplasm</location>
        <location evidence="1">Cytoskeleton</location>
        <location evidence="1">Cilium axoneme</location>
    </subcellularLocation>
</comment>
<dbReference type="Proteomes" id="UP000001058">
    <property type="component" value="Unassembled WGS sequence"/>
</dbReference>
<dbReference type="InParanoid" id="D8TW16"/>
<evidence type="ECO:0000313" key="4">
    <source>
        <dbReference type="Proteomes" id="UP000001058"/>
    </source>
</evidence>
<sequence length="617" mass="65522">MKHLAEGTTSGAPARLSSIASAELQRPLLNHDDKPLLASSSTHYHEGLTTTSLPSGGSRLENLEAEQQTAETAATAKLAGTSTAPRLSHPPISYFPASDLDQAPNDPTAALTSTAVWAFVVLFVLWIRASWDEAVLYDSPKIELALLLIVLFLQAVPRILESALQPFGELPDLWYFTAKLQPLLLLSFSVYSAFFLSKGELLSALQNVVVLAFVASLDTELLEQFVGWRFGGGGAEGEEGEDGKGMLCVLRSEDASVADKWGVLTRGPCGLGILDRAPKKLAAAAAVSKAAKEYGQFPLLSQASSVISQRIFSIFHPYTFVHSYRQSRELSIAFVGDGDACSRLEPVCTAVNLHVCVFSWADVGEQVVEECWRRSAGGAGGGSGGGGDSRTALPPLSLLEGQVPRASGGSGSGGSSRRRCDGGGCAAPVLASGACLEWFLRGMSQQQWADELDSATRAALVRCFPEYVERFPLLSPFDGDFRDLNLGPHHVRAIAEMLTHSPDISILDLSGNPSIGDAGILYLAEALRFAPSLDELILDDVGMSDAGARALLDVLSAQPAALRMRLSAAANQAVSESLLAELHGKVALPAQLRRGGRTRRRHRRRCGSNGGGDGCDG</sequence>
<dbReference type="OrthoDB" id="120976at2759"/>
<dbReference type="RefSeq" id="XP_002950654.1">
    <property type="nucleotide sequence ID" value="XM_002950608.1"/>
</dbReference>
<dbReference type="InterPro" id="IPR032675">
    <property type="entry name" value="LRR_dom_sf"/>
</dbReference>
<feature type="region of interest" description="Disordered" evidence="2">
    <location>
        <begin position="592"/>
        <end position="617"/>
    </location>
</feature>
<organism evidence="4">
    <name type="scientific">Volvox carteri f. nagariensis</name>
    <dbReference type="NCBI Taxonomy" id="3068"/>
    <lineage>
        <taxon>Eukaryota</taxon>
        <taxon>Viridiplantae</taxon>
        <taxon>Chlorophyta</taxon>
        <taxon>core chlorophytes</taxon>
        <taxon>Chlorophyceae</taxon>
        <taxon>CS clade</taxon>
        <taxon>Chlamydomonadales</taxon>
        <taxon>Volvocaceae</taxon>
        <taxon>Volvox</taxon>
    </lineage>
</organism>
<keyword evidence="4" id="KW-1185">Reference proteome</keyword>
<feature type="compositionally biased region" description="Polar residues" evidence="2">
    <location>
        <begin position="38"/>
        <end position="55"/>
    </location>
</feature>
<dbReference type="AlphaFoldDB" id="D8TW16"/>
<dbReference type="SMART" id="SM00368">
    <property type="entry name" value="LRR_RI"/>
    <property type="match status" value="2"/>
</dbReference>
<evidence type="ECO:0000256" key="1">
    <source>
        <dbReference type="ARBA" id="ARBA00004430"/>
    </source>
</evidence>
<name>D8TW16_VOLCA</name>
<gene>
    <name evidence="3" type="ORF">VOLCADRAFT_91047</name>
</gene>
<dbReference type="GO" id="GO:0005930">
    <property type="term" value="C:axoneme"/>
    <property type="evidence" value="ECO:0007669"/>
    <property type="project" value="UniProtKB-SubCell"/>
</dbReference>
<protein>
    <submittedName>
        <fullName evidence="3">Uncharacterized protein</fullName>
    </submittedName>
</protein>
<accession>D8TW16</accession>
<dbReference type="Gene3D" id="3.80.10.10">
    <property type="entry name" value="Ribonuclease Inhibitor"/>
    <property type="match status" value="1"/>
</dbReference>
<feature type="compositionally biased region" description="Low complexity" evidence="2">
    <location>
        <begin position="65"/>
        <end position="76"/>
    </location>
</feature>
<dbReference type="SUPFAM" id="SSF52047">
    <property type="entry name" value="RNI-like"/>
    <property type="match status" value="1"/>
</dbReference>
<dbReference type="GeneID" id="9617664"/>
<dbReference type="EMBL" id="GL378340">
    <property type="protein sequence ID" value="EFJ48400.1"/>
    <property type="molecule type" value="Genomic_DNA"/>
</dbReference>